<gene>
    <name evidence="6" type="ORF">LCGC14_1387180</name>
</gene>
<evidence type="ECO:0000256" key="1">
    <source>
        <dbReference type="ARBA" id="ARBA00004127"/>
    </source>
</evidence>
<protein>
    <submittedName>
        <fullName evidence="6">Uncharacterized protein</fullName>
    </submittedName>
</protein>
<sequence length="192" mass="20972">MGAGQYPFDKILSIIRSSLGDKENLINDKGKQKILQGFGVTRRKKSRSIRYKIEAETLFSINTGNIKKNSLGIGALRRDDTIFYDDYSLKIGEDDDKKLLKEMMMAEFGVLEEERRSPITATIIVSIAFFFGAIIAVFPFFFVNSTTTGIIIASIFSLIGLFAIGGGKAWAISGNINKSGLENLSLGAAGAI</sequence>
<feature type="non-terminal residue" evidence="6">
    <location>
        <position position="192"/>
    </location>
</feature>
<accession>A0A0F9KLU2</accession>
<keyword evidence="2 5" id="KW-0812">Transmembrane</keyword>
<dbReference type="AlphaFoldDB" id="A0A0F9KLU2"/>
<evidence type="ECO:0000256" key="3">
    <source>
        <dbReference type="ARBA" id="ARBA00022989"/>
    </source>
</evidence>
<dbReference type="Pfam" id="PF01988">
    <property type="entry name" value="VIT1"/>
    <property type="match status" value="1"/>
</dbReference>
<feature type="transmembrane region" description="Helical" evidence="5">
    <location>
        <begin position="149"/>
        <end position="171"/>
    </location>
</feature>
<dbReference type="GO" id="GO:0012505">
    <property type="term" value="C:endomembrane system"/>
    <property type="evidence" value="ECO:0007669"/>
    <property type="project" value="UniProtKB-SubCell"/>
</dbReference>
<evidence type="ECO:0000256" key="2">
    <source>
        <dbReference type="ARBA" id="ARBA00022692"/>
    </source>
</evidence>
<keyword evidence="3 5" id="KW-1133">Transmembrane helix</keyword>
<dbReference type="GO" id="GO:0005384">
    <property type="term" value="F:manganese ion transmembrane transporter activity"/>
    <property type="evidence" value="ECO:0007669"/>
    <property type="project" value="InterPro"/>
</dbReference>
<comment type="subcellular location">
    <subcellularLocation>
        <location evidence="1">Endomembrane system</location>
        <topology evidence="1">Multi-pass membrane protein</topology>
    </subcellularLocation>
</comment>
<feature type="transmembrane region" description="Helical" evidence="5">
    <location>
        <begin position="121"/>
        <end position="143"/>
    </location>
</feature>
<name>A0A0F9KLU2_9ZZZZ</name>
<dbReference type="InterPro" id="IPR008217">
    <property type="entry name" value="Ccc1_fam"/>
</dbReference>
<evidence type="ECO:0000313" key="6">
    <source>
        <dbReference type="EMBL" id="KKM75736.1"/>
    </source>
</evidence>
<proteinExistence type="predicted"/>
<dbReference type="EMBL" id="LAZR01008923">
    <property type="protein sequence ID" value="KKM75736.1"/>
    <property type="molecule type" value="Genomic_DNA"/>
</dbReference>
<dbReference type="GO" id="GO:0030026">
    <property type="term" value="P:intracellular manganese ion homeostasis"/>
    <property type="evidence" value="ECO:0007669"/>
    <property type="project" value="InterPro"/>
</dbReference>
<comment type="caution">
    <text evidence="6">The sequence shown here is derived from an EMBL/GenBank/DDBJ whole genome shotgun (WGS) entry which is preliminary data.</text>
</comment>
<keyword evidence="4 5" id="KW-0472">Membrane</keyword>
<evidence type="ECO:0000256" key="4">
    <source>
        <dbReference type="ARBA" id="ARBA00023136"/>
    </source>
</evidence>
<organism evidence="6">
    <name type="scientific">marine sediment metagenome</name>
    <dbReference type="NCBI Taxonomy" id="412755"/>
    <lineage>
        <taxon>unclassified sequences</taxon>
        <taxon>metagenomes</taxon>
        <taxon>ecological metagenomes</taxon>
    </lineage>
</organism>
<evidence type="ECO:0000256" key="5">
    <source>
        <dbReference type="SAM" id="Phobius"/>
    </source>
</evidence>
<reference evidence="6" key="1">
    <citation type="journal article" date="2015" name="Nature">
        <title>Complex archaea that bridge the gap between prokaryotes and eukaryotes.</title>
        <authorList>
            <person name="Spang A."/>
            <person name="Saw J.H."/>
            <person name="Jorgensen S.L."/>
            <person name="Zaremba-Niedzwiedzka K."/>
            <person name="Martijn J."/>
            <person name="Lind A.E."/>
            <person name="van Eijk R."/>
            <person name="Schleper C."/>
            <person name="Guy L."/>
            <person name="Ettema T.J."/>
        </authorList>
    </citation>
    <scope>NUCLEOTIDE SEQUENCE</scope>
</reference>